<accession>A0A811RJS2</accession>
<feature type="compositionally biased region" description="Low complexity" evidence="6">
    <location>
        <begin position="265"/>
        <end position="276"/>
    </location>
</feature>
<evidence type="ECO:0000256" key="4">
    <source>
        <dbReference type="ARBA" id="ARBA00023163"/>
    </source>
</evidence>
<dbReference type="AlphaFoldDB" id="A0A811RJS2"/>
<dbReference type="EMBL" id="CAJGYO010000015">
    <property type="protein sequence ID" value="CAD6270661.1"/>
    <property type="molecule type" value="Genomic_DNA"/>
</dbReference>
<feature type="compositionally biased region" description="Basic residues" evidence="6">
    <location>
        <begin position="131"/>
        <end position="140"/>
    </location>
</feature>
<proteinExistence type="predicted"/>
<comment type="subcellular location">
    <subcellularLocation>
        <location evidence="1">Nucleus</location>
    </subcellularLocation>
</comment>
<dbReference type="OrthoDB" id="694152at2759"/>
<organism evidence="8 9">
    <name type="scientific">Miscanthus lutarioriparius</name>
    <dbReference type="NCBI Taxonomy" id="422564"/>
    <lineage>
        <taxon>Eukaryota</taxon>
        <taxon>Viridiplantae</taxon>
        <taxon>Streptophyta</taxon>
        <taxon>Embryophyta</taxon>
        <taxon>Tracheophyta</taxon>
        <taxon>Spermatophyta</taxon>
        <taxon>Magnoliopsida</taxon>
        <taxon>Liliopsida</taxon>
        <taxon>Poales</taxon>
        <taxon>Poaceae</taxon>
        <taxon>PACMAD clade</taxon>
        <taxon>Panicoideae</taxon>
        <taxon>Andropogonodae</taxon>
        <taxon>Andropogoneae</taxon>
        <taxon>Saccharinae</taxon>
        <taxon>Miscanthus</taxon>
    </lineage>
</organism>
<keyword evidence="2" id="KW-0805">Transcription regulation</keyword>
<dbReference type="GO" id="GO:0005634">
    <property type="term" value="C:nucleus"/>
    <property type="evidence" value="ECO:0007669"/>
    <property type="project" value="UniProtKB-SubCell"/>
</dbReference>
<dbReference type="InterPro" id="IPR044810">
    <property type="entry name" value="WRKY_plant"/>
</dbReference>
<dbReference type="PROSITE" id="PS50811">
    <property type="entry name" value="WRKY"/>
    <property type="match status" value="1"/>
</dbReference>
<dbReference type="Proteomes" id="UP000604825">
    <property type="component" value="Unassembled WGS sequence"/>
</dbReference>
<feature type="compositionally biased region" description="Low complexity" evidence="6">
    <location>
        <begin position="65"/>
        <end position="83"/>
    </location>
</feature>
<evidence type="ECO:0000313" key="9">
    <source>
        <dbReference type="Proteomes" id="UP000604825"/>
    </source>
</evidence>
<dbReference type="Pfam" id="PF03106">
    <property type="entry name" value="WRKY"/>
    <property type="match status" value="1"/>
</dbReference>
<protein>
    <recommendedName>
        <fullName evidence="7">WRKY domain-containing protein</fullName>
    </recommendedName>
</protein>
<keyword evidence="3" id="KW-0238">DNA-binding</keyword>
<feature type="domain" description="WRKY" evidence="7">
    <location>
        <begin position="152"/>
        <end position="205"/>
    </location>
</feature>
<evidence type="ECO:0000313" key="8">
    <source>
        <dbReference type="EMBL" id="CAD6270661.1"/>
    </source>
</evidence>
<reference evidence="8" key="1">
    <citation type="submission" date="2020-10" db="EMBL/GenBank/DDBJ databases">
        <authorList>
            <person name="Han B."/>
            <person name="Lu T."/>
            <person name="Zhao Q."/>
            <person name="Huang X."/>
            <person name="Zhao Y."/>
        </authorList>
    </citation>
    <scope>NUCLEOTIDE SEQUENCE</scope>
</reference>
<comment type="caution">
    <text evidence="8">The sequence shown here is derived from an EMBL/GenBank/DDBJ whole genome shotgun (WGS) entry which is preliminary data.</text>
</comment>
<evidence type="ECO:0000256" key="3">
    <source>
        <dbReference type="ARBA" id="ARBA00023125"/>
    </source>
</evidence>
<sequence length="368" mass="38921">MAAALAGREEELLAQLRALLFLPAAASPAPPWTPVPPAVKAESAAGLPLAAIVARTTTGGGRGSGPAAAASSATAASADASSCGGAGRRRRQGQGSKRDRDDDSSDAKDDEQHDEAPAAADARTQHYPPPRCKRRKKKQQSKSIVTSVPDFDGYRWRKYGQKQIEGAMYPRSYYRCTRSAEQGCPAKRTVQRNDDGGDAATTTPEYTVVYVAEHTCTANDSLEAPVILETSTTIVVPAATAASTTTTKGRRPQDDDSTYTDSIVPTTPSGSCSTTTTITTGTESPVISGDDVTCWSSSDYNYADDYYCGGLFADTHRGGWATGPADSASLEEMEDLTGPIRSPVHVPVPGWTIDQLVLQLVNEPVCHF</sequence>
<keyword evidence="9" id="KW-1185">Reference proteome</keyword>
<dbReference type="SUPFAM" id="SSF118290">
    <property type="entry name" value="WRKY DNA-binding domain"/>
    <property type="match status" value="1"/>
</dbReference>
<dbReference type="SMART" id="SM00774">
    <property type="entry name" value="WRKY"/>
    <property type="match status" value="1"/>
</dbReference>
<evidence type="ECO:0000256" key="1">
    <source>
        <dbReference type="ARBA" id="ARBA00004123"/>
    </source>
</evidence>
<name>A0A811RJS2_9POAL</name>
<evidence type="ECO:0000256" key="2">
    <source>
        <dbReference type="ARBA" id="ARBA00023015"/>
    </source>
</evidence>
<keyword evidence="4" id="KW-0804">Transcription</keyword>
<dbReference type="Gene3D" id="2.20.25.80">
    <property type="entry name" value="WRKY domain"/>
    <property type="match status" value="1"/>
</dbReference>
<evidence type="ECO:0000256" key="5">
    <source>
        <dbReference type="ARBA" id="ARBA00023242"/>
    </source>
</evidence>
<dbReference type="InterPro" id="IPR036576">
    <property type="entry name" value="WRKY_dom_sf"/>
</dbReference>
<dbReference type="GO" id="GO:0043565">
    <property type="term" value="F:sequence-specific DNA binding"/>
    <property type="evidence" value="ECO:0007669"/>
    <property type="project" value="InterPro"/>
</dbReference>
<dbReference type="InterPro" id="IPR003657">
    <property type="entry name" value="WRKY_dom"/>
</dbReference>
<dbReference type="PANTHER" id="PTHR31282">
    <property type="entry name" value="WRKY TRANSCRIPTION FACTOR 21-RELATED"/>
    <property type="match status" value="1"/>
</dbReference>
<evidence type="ECO:0000256" key="6">
    <source>
        <dbReference type="SAM" id="MobiDB-lite"/>
    </source>
</evidence>
<feature type="region of interest" description="Disordered" evidence="6">
    <location>
        <begin position="58"/>
        <end position="146"/>
    </location>
</feature>
<feature type="compositionally biased region" description="Basic and acidic residues" evidence="6">
    <location>
        <begin position="96"/>
        <end position="116"/>
    </location>
</feature>
<keyword evidence="5" id="KW-0539">Nucleus</keyword>
<dbReference type="GO" id="GO:0003700">
    <property type="term" value="F:DNA-binding transcription factor activity"/>
    <property type="evidence" value="ECO:0007669"/>
    <property type="project" value="InterPro"/>
</dbReference>
<gene>
    <name evidence="8" type="ORF">NCGR_LOCUS53953</name>
</gene>
<feature type="region of interest" description="Disordered" evidence="6">
    <location>
        <begin position="241"/>
        <end position="276"/>
    </location>
</feature>
<evidence type="ECO:0000259" key="7">
    <source>
        <dbReference type="PROSITE" id="PS50811"/>
    </source>
</evidence>